<keyword evidence="1" id="KW-0812">Transmembrane</keyword>
<keyword evidence="1" id="KW-0472">Membrane</keyword>
<feature type="non-terminal residue" evidence="2">
    <location>
        <position position="1"/>
    </location>
</feature>
<protein>
    <recommendedName>
        <fullName evidence="4">Sugar phosphate transporter domain-containing protein</fullName>
    </recommendedName>
</protein>
<feature type="transmembrane region" description="Helical" evidence="1">
    <location>
        <begin position="176"/>
        <end position="198"/>
    </location>
</feature>
<reference evidence="2" key="1">
    <citation type="submission" date="2023-10" db="EMBL/GenBank/DDBJ databases">
        <authorList>
            <person name="Chen Y."/>
            <person name="Shah S."/>
            <person name="Dougan E. K."/>
            <person name="Thang M."/>
            <person name="Chan C."/>
        </authorList>
    </citation>
    <scope>NUCLEOTIDE SEQUENCE [LARGE SCALE GENOMIC DNA]</scope>
</reference>
<keyword evidence="1" id="KW-1133">Transmembrane helix</keyword>
<feature type="transmembrane region" description="Helical" evidence="1">
    <location>
        <begin position="35"/>
        <end position="54"/>
    </location>
</feature>
<dbReference type="EMBL" id="CAUYUJ010007667">
    <property type="protein sequence ID" value="CAK0821574.1"/>
    <property type="molecule type" value="Genomic_DNA"/>
</dbReference>
<dbReference type="Proteomes" id="UP001189429">
    <property type="component" value="Unassembled WGS sequence"/>
</dbReference>
<name>A0ABN9RTC8_9DINO</name>
<keyword evidence="3" id="KW-1185">Reference proteome</keyword>
<feature type="non-terminal residue" evidence="2">
    <location>
        <position position="260"/>
    </location>
</feature>
<organism evidence="2 3">
    <name type="scientific">Prorocentrum cordatum</name>
    <dbReference type="NCBI Taxonomy" id="2364126"/>
    <lineage>
        <taxon>Eukaryota</taxon>
        <taxon>Sar</taxon>
        <taxon>Alveolata</taxon>
        <taxon>Dinophyceae</taxon>
        <taxon>Prorocentrales</taxon>
        <taxon>Prorocentraceae</taxon>
        <taxon>Prorocentrum</taxon>
    </lineage>
</organism>
<comment type="caution">
    <text evidence="2">The sequence shown here is derived from an EMBL/GenBank/DDBJ whole genome shotgun (WGS) entry which is preliminary data.</text>
</comment>
<feature type="transmembrane region" description="Helical" evidence="1">
    <location>
        <begin position="142"/>
        <end position="164"/>
    </location>
</feature>
<feature type="transmembrane region" description="Helical" evidence="1">
    <location>
        <begin position="74"/>
        <end position="91"/>
    </location>
</feature>
<proteinExistence type="predicted"/>
<sequence length="260" mass="27974">VLKTLALCTGYIVLSGGFVNFDQYLMHKGRFPHPMALTAMHMSASLMLTSLVLLMRPSAMPSVEAYKGNSTKLYKYLAPMGFLFAIMLYGSDRAHVYCSVAPLQVMKQANVVLVFTFSTMTSLVFIGFVLQGVSQLAECARAFVAELVVAGIEFELCMLVLGIGSAITRVTKETSAVGFIIAGVVKDICLVVFSSLLFHDPITADQWLSFSVGVMKGFPDHATTTASQKLLGIGYGLLPSAPLGKRQIGSEATPLLGEKK</sequence>
<feature type="transmembrane region" description="Helical" evidence="1">
    <location>
        <begin position="111"/>
        <end position="130"/>
    </location>
</feature>
<evidence type="ECO:0000313" key="2">
    <source>
        <dbReference type="EMBL" id="CAK0821574.1"/>
    </source>
</evidence>
<evidence type="ECO:0000256" key="1">
    <source>
        <dbReference type="SAM" id="Phobius"/>
    </source>
</evidence>
<gene>
    <name evidence="2" type="ORF">PCOR1329_LOCUS22808</name>
</gene>
<evidence type="ECO:0008006" key="4">
    <source>
        <dbReference type="Google" id="ProtNLM"/>
    </source>
</evidence>
<accession>A0ABN9RTC8</accession>
<evidence type="ECO:0000313" key="3">
    <source>
        <dbReference type="Proteomes" id="UP001189429"/>
    </source>
</evidence>